<dbReference type="InterPro" id="IPR035917">
    <property type="entry name" value="YjbQ-like_sf"/>
</dbReference>
<dbReference type="RefSeq" id="WP_267774524.1">
    <property type="nucleotide sequence ID" value="NZ_JAPNKE010000002.1"/>
</dbReference>
<evidence type="ECO:0000256" key="1">
    <source>
        <dbReference type="ARBA" id="ARBA00005534"/>
    </source>
</evidence>
<dbReference type="AlphaFoldDB" id="A0A9X3J2N2"/>
<comment type="caution">
    <text evidence="2">The sequence shown here is derived from an EMBL/GenBank/DDBJ whole genome shotgun (WGS) entry which is preliminary data.</text>
</comment>
<dbReference type="SUPFAM" id="SSF111038">
    <property type="entry name" value="YjbQ-like"/>
    <property type="match status" value="1"/>
</dbReference>
<dbReference type="Gene3D" id="2.60.120.460">
    <property type="entry name" value="YjbQ-like"/>
    <property type="match status" value="1"/>
</dbReference>
<organism evidence="2 3">
    <name type="scientific">Nannocystis pusilla</name>
    <dbReference type="NCBI Taxonomy" id="889268"/>
    <lineage>
        <taxon>Bacteria</taxon>
        <taxon>Pseudomonadati</taxon>
        <taxon>Myxococcota</taxon>
        <taxon>Polyangia</taxon>
        <taxon>Nannocystales</taxon>
        <taxon>Nannocystaceae</taxon>
        <taxon>Nannocystis</taxon>
    </lineage>
</organism>
<dbReference type="PROSITE" id="PS01314">
    <property type="entry name" value="UPF0047"/>
    <property type="match status" value="1"/>
</dbReference>
<dbReference type="NCBIfam" id="TIGR00149">
    <property type="entry name" value="TIGR00149_YjbQ"/>
    <property type="match status" value="1"/>
</dbReference>
<evidence type="ECO:0000313" key="2">
    <source>
        <dbReference type="EMBL" id="MCY1011278.1"/>
    </source>
</evidence>
<proteinExistence type="inferred from homology"/>
<name>A0A9X3J2N2_9BACT</name>
<dbReference type="Pfam" id="PF01894">
    <property type="entry name" value="YjbQ"/>
    <property type="match status" value="1"/>
</dbReference>
<accession>A0A9X3J2N2</accession>
<keyword evidence="3" id="KW-1185">Reference proteome</keyword>
<reference evidence="2" key="1">
    <citation type="submission" date="2022-11" db="EMBL/GenBank/DDBJ databases">
        <title>Minimal conservation of predation-associated metabolite biosynthetic gene clusters underscores biosynthetic potential of Myxococcota including descriptions for ten novel species: Archangium lansinium sp. nov., Myxococcus landrumus sp. nov., Nannocystis bai.</title>
        <authorList>
            <person name="Ahearne A."/>
            <person name="Stevens C."/>
            <person name="Phillips K."/>
        </authorList>
    </citation>
    <scope>NUCLEOTIDE SEQUENCE</scope>
    <source>
        <strain evidence="2">Na p29</strain>
    </source>
</reference>
<sequence>MTLSLASHELEVATRGRGLVDVTPEVQAFVRDSKLRHGLVTVFIHHTSASLLITENADPEVHRDLERLFHRLAPDGDPLFRHDAEGPDDMPAHVRSALTQTSLSIPVQAGRCALGTWQGIYLWEHRHAAHRRRLTLTLIGS</sequence>
<protein>
    <submittedName>
        <fullName evidence="2">Secondary thiamine-phosphate synthase enzyme YjbQ</fullName>
    </submittedName>
</protein>
<dbReference type="PANTHER" id="PTHR30615">
    <property type="entry name" value="UNCHARACTERIZED PROTEIN YJBQ-RELATED"/>
    <property type="match status" value="1"/>
</dbReference>
<dbReference type="Proteomes" id="UP001150924">
    <property type="component" value="Unassembled WGS sequence"/>
</dbReference>
<dbReference type="PANTHER" id="PTHR30615:SF8">
    <property type="entry name" value="UPF0047 PROTEIN C4A8.02C"/>
    <property type="match status" value="1"/>
</dbReference>
<evidence type="ECO:0000313" key="3">
    <source>
        <dbReference type="Proteomes" id="UP001150924"/>
    </source>
</evidence>
<dbReference type="PIRSF" id="PIRSF004681">
    <property type="entry name" value="UCP004681"/>
    <property type="match status" value="1"/>
</dbReference>
<gene>
    <name evidence="2" type="ORF">OV079_38115</name>
</gene>
<comment type="similarity">
    <text evidence="1">Belongs to the UPF0047 family.</text>
</comment>
<dbReference type="EMBL" id="JAPNKE010000002">
    <property type="protein sequence ID" value="MCY1011278.1"/>
    <property type="molecule type" value="Genomic_DNA"/>
</dbReference>
<dbReference type="InterPro" id="IPR001602">
    <property type="entry name" value="UPF0047_YjbQ-like"/>
</dbReference>